<comment type="pathway">
    <text evidence="2">Cell wall biogenesis; peptidoglycan biosynthesis.</text>
</comment>
<dbReference type="GO" id="GO:0008955">
    <property type="term" value="F:peptidoglycan glycosyltransferase activity"/>
    <property type="evidence" value="ECO:0007669"/>
    <property type="project" value="UniProtKB-EC"/>
</dbReference>
<dbReference type="GO" id="GO:0071555">
    <property type="term" value="P:cell wall organization"/>
    <property type="evidence" value="ECO:0007669"/>
    <property type="project" value="UniProtKB-KW"/>
</dbReference>
<dbReference type="PROSITE" id="PS00428">
    <property type="entry name" value="FTSW_RODA_SPOVE"/>
    <property type="match status" value="1"/>
</dbReference>
<feature type="transmembrane region" description="Helical" evidence="21">
    <location>
        <begin position="116"/>
        <end position="138"/>
    </location>
</feature>
<feature type="transmembrane region" description="Helical" evidence="21">
    <location>
        <begin position="172"/>
        <end position="189"/>
    </location>
</feature>
<sequence>MVRFRVRFKQWLSKWLLSGSDRWLIILPAVLLLFGLLMLSSVSSIVAFQDFQDGFHYVKRQAFGILVGLGFLLFFANIPLKSLKKLAYPILIFNLILLVAVLFFGKEVNGSRAWFYFLGFQIQPSELLKITFITYLAGRLTDDKLDINHKIAPFFIMYVVVALLMVLQRDVGTLFVISMAAMTVFFISGAPVKHFLSIVLLGVVVFASLIATSTHQQERFRCLLEINYSPLRSCYQLNQSLIAIGSGGMFGRGFGESRQKFLYLPEVQNDFIFSIITEEMGAIVASGLIIVFAWFFYRVYLIAKNQNDRFTSALAVGLVSWICLQAVLNIGGIMRVLPMTGVPLPLISYGGSAMVASLSSIGILINISRQK</sequence>
<dbReference type="Proteomes" id="UP000228533">
    <property type="component" value="Unassembled WGS sequence"/>
</dbReference>
<dbReference type="InterPro" id="IPR013437">
    <property type="entry name" value="FtsW"/>
</dbReference>
<protein>
    <recommendedName>
        <fullName evidence="17">Probable peptidoglycan glycosyltransferase FtsW</fullName>
        <ecNumber evidence="19">2.4.99.28</ecNumber>
    </recommendedName>
    <alternativeName>
        <fullName evidence="18">Cell division protein FtsW</fullName>
    </alternativeName>
    <alternativeName>
        <fullName evidence="15">Cell wall polymerase</fullName>
    </alternativeName>
    <alternativeName>
        <fullName evidence="14">Peptidoglycan polymerase</fullName>
    </alternativeName>
</protein>
<evidence type="ECO:0000256" key="21">
    <source>
        <dbReference type="SAM" id="Phobius"/>
    </source>
</evidence>
<evidence type="ECO:0000256" key="1">
    <source>
        <dbReference type="ARBA" id="ARBA00004651"/>
    </source>
</evidence>
<dbReference type="NCBIfam" id="TIGR02614">
    <property type="entry name" value="ftsW"/>
    <property type="match status" value="1"/>
</dbReference>
<evidence type="ECO:0000256" key="17">
    <source>
        <dbReference type="ARBA" id="ARBA00041185"/>
    </source>
</evidence>
<dbReference type="GO" id="GO:0015648">
    <property type="term" value="F:lipid-linked peptidoglycan transporter activity"/>
    <property type="evidence" value="ECO:0007669"/>
    <property type="project" value="TreeGrafter"/>
</dbReference>
<evidence type="ECO:0000313" key="23">
    <source>
        <dbReference type="Proteomes" id="UP000228533"/>
    </source>
</evidence>
<dbReference type="EMBL" id="PFAM01000023">
    <property type="protein sequence ID" value="PIT95701.1"/>
    <property type="molecule type" value="Genomic_DNA"/>
</dbReference>
<keyword evidence="13" id="KW-0961">Cell wall biogenesis/degradation</keyword>
<evidence type="ECO:0000256" key="16">
    <source>
        <dbReference type="ARBA" id="ARBA00038053"/>
    </source>
</evidence>
<evidence type="ECO:0000256" key="5">
    <source>
        <dbReference type="ARBA" id="ARBA00022676"/>
    </source>
</evidence>
<dbReference type="GO" id="GO:0051301">
    <property type="term" value="P:cell division"/>
    <property type="evidence" value="ECO:0007669"/>
    <property type="project" value="UniProtKB-KW"/>
</dbReference>
<feature type="transmembrane region" description="Helical" evidence="21">
    <location>
        <begin position="346"/>
        <end position="367"/>
    </location>
</feature>
<keyword evidence="4" id="KW-0132">Cell division</keyword>
<evidence type="ECO:0000256" key="15">
    <source>
        <dbReference type="ARBA" id="ARBA00033270"/>
    </source>
</evidence>
<keyword evidence="6" id="KW-0808">Transferase</keyword>
<organism evidence="22 23">
    <name type="scientific">Candidatus Falkowbacteria bacterium CG10_big_fil_rev_8_21_14_0_10_37_14</name>
    <dbReference type="NCBI Taxonomy" id="1974561"/>
    <lineage>
        <taxon>Bacteria</taxon>
        <taxon>Candidatus Falkowiibacteriota</taxon>
    </lineage>
</organism>
<dbReference type="GO" id="GO:0005886">
    <property type="term" value="C:plasma membrane"/>
    <property type="evidence" value="ECO:0007669"/>
    <property type="project" value="UniProtKB-SubCell"/>
</dbReference>
<keyword evidence="11 21" id="KW-0472">Membrane</keyword>
<feature type="transmembrane region" description="Helical" evidence="21">
    <location>
        <begin position="23"/>
        <end position="48"/>
    </location>
</feature>
<keyword evidence="12" id="KW-0131">Cell cycle</keyword>
<evidence type="ECO:0000256" key="20">
    <source>
        <dbReference type="ARBA" id="ARBA00049902"/>
    </source>
</evidence>
<dbReference type="InterPro" id="IPR018365">
    <property type="entry name" value="Cell_cycle_FtsW-rel_CS"/>
</dbReference>
<comment type="caution">
    <text evidence="22">The sequence shown here is derived from an EMBL/GenBank/DDBJ whole genome shotgun (WGS) entry which is preliminary data.</text>
</comment>
<evidence type="ECO:0000256" key="12">
    <source>
        <dbReference type="ARBA" id="ARBA00023306"/>
    </source>
</evidence>
<dbReference type="GO" id="GO:0009252">
    <property type="term" value="P:peptidoglycan biosynthetic process"/>
    <property type="evidence" value="ECO:0007669"/>
    <property type="project" value="UniProtKB-KW"/>
</dbReference>
<keyword evidence="5" id="KW-0328">Glycosyltransferase</keyword>
<feature type="transmembrane region" description="Helical" evidence="21">
    <location>
        <begin position="271"/>
        <end position="297"/>
    </location>
</feature>
<evidence type="ECO:0000256" key="19">
    <source>
        <dbReference type="ARBA" id="ARBA00044770"/>
    </source>
</evidence>
<feature type="transmembrane region" description="Helical" evidence="21">
    <location>
        <begin position="309"/>
        <end position="334"/>
    </location>
</feature>
<evidence type="ECO:0000256" key="18">
    <source>
        <dbReference type="ARBA" id="ARBA00041418"/>
    </source>
</evidence>
<evidence type="ECO:0000256" key="6">
    <source>
        <dbReference type="ARBA" id="ARBA00022679"/>
    </source>
</evidence>
<feature type="transmembrane region" description="Helical" evidence="21">
    <location>
        <begin position="150"/>
        <end position="167"/>
    </location>
</feature>
<dbReference type="AlphaFoldDB" id="A0A2M6WSF4"/>
<evidence type="ECO:0000256" key="4">
    <source>
        <dbReference type="ARBA" id="ARBA00022618"/>
    </source>
</evidence>
<dbReference type="PANTHER" id="PTHR30474">
    <property type="entry name" value="CELL CYCLE PROTEIN"/>
    <property type="match status" value="1"/>
</dbReference>
<reference evidence="23" key="1">
    <citation type="submission" date="2017-09" db="EMBL/GenBank/DDBJ databases">
        <title>Depth-based differentiation of microbial function through sediment-hosted aquifers and enrichment of novel symbionts in the deep terrestrial subsurface.</title>
        <authorList>
            <person name="Probst A.J."/>
            <person name="Ladd B."/>
            <person name="Jarett J.K."/>
            <person name="Geller-Mcgrath D.E."/>
            <person name="Sieber C.M.K."/>
            <person name="Emerson J.B."/>
            <person name="Anantharaman K."/>
            <person name="Thomas B.C."/>
            <person name="Malmstrom R."/>
            <person name="Stieglmeier M."/>
            <person name="Klingl A."/>
            <person name="Woyke T."/>
            <person name="Ryan C.M."/>
            <person name="Banfield J.F."/>
        </authorList>
    </citation>
    <scope>NUCLEOTIDE SEQUENCE [LARGE SCALE GENOMIC DNA]</scope>
</reference>
<keyword evidence="9" id="KW-0573">Peptidoglycan synthesis</keyword>
<feature type="transmembrane region" description="Helical" evidence="21">
    <location>
        <begin position="86"/>
        <end position="104"/>
    </location>
</feature>
<evidence type="ECO:0000256" key="13">
    <source>
        <dbReference type="ARBA" id="ARBA00023316"/>
    </source>
</evidence>
<comment type="similarity">
    <text evidence="16">Belongs to the SEDS family. FtsW subfamily.</text>
</comment>
<dbReference type="GO" id="GO:0008360">
    <property type="term" value="P:regulation of cell shape"/>
    <property type="evidence" value="ECO:0007669"/>
    <property type="project" value="UniProtKB-KW"/>
</dbReference>
<evidence type="ECO:0000256" key="9">
    <source>
        <dbReference type="ARBA" id="ARBA00022984"/>
    </source>
</evidence>
<comment type="subcellular location">
    <subcellularLocation>
        <location evidence="1">Cell membrane</location>
        <topology evidence="1">Multi-pass membrane protein</topology>
    </subcellularLocation>
</comment>
<evidence type="ECO:0000256" key="11">
    <source>
        <dbReference type="ARBA" id="ARBA00023136"/>
    </source>
</evidence>
<evidence type="ECO:0000256" key="8">
    <source>
        <dbReference type="ARBA" id="ARBA00022960"/>
    </source>
</evidence>
<evidence type="ECO:0000256" key="10">
    <source>
        <dbReference type="ARBA" id="ARBA00022989"/>
    </source>
</evidence>
<keyword evidence="10 21" id="KW-1133">Transmembrane helix</keyword>
<comment type="catalytic activity">
    <reaction evidence="20">
        <text>[GlcNAc-(1-&gt;4)-Mur2Ac(oyl-L-Ala-gamma-D-Glu-L-Lys-D-Ala-D-Ala)](n)-di-trans,octa-cis-undecaprenyl diphosphate + beta-D-GlcNAc-(1-&gt;4)-Mur2Ac(oyl-L-Ala-gamma-D-Glu-L-Lys-D-Ala-D-Ala)-di-trans,octa-cis-undecaprenyl diphosphate = [GlcNAc-(1-&gt;4)-Mur2Ac(oyl-L-Ala-gamma-D-Glu-L-Lys-D-Ala-D-Ala)](n+1)-di-trans,octa-cis-undecaprenyl diphosphate + di-trans,octa-cis-undecaprenyl diphosphate + H(+)</text>
        <dbReference type="Rhea" id="RHEA:23708"/>
        <dbReference type="Rhea" id="RHEA-COMP:9602"/>
        <dbReference type="Rhea" id="RHEA-COMP:9603"/>
        <dbReference type="ChEBI" id="CHEBI:15378"/>
        <dbReference type="ChEBI" id="CHEBI:58405"/>
        <dbReference type="ChEBI" id="CHEBI:60033"/>
        <dbReference type="ChEBI" id="CHEBI:78435"/>
        <dbReference type="EC" id="2.4.99.28"/>
    </reaction>
</comment>
<keyword evidence="7 21" id="KW-0812">Transmembrane</keyword>
<dbReference type="PANTHER" id="PTHR30474:SF2">
    <property type="entry name" value="PEPTIDOGLYCAN GLYCOSYLTRANSFERASE FTSW-RELATED"/>
    <property type="match status" value="1"/>
</dbReference>
<evidence type="ECO:0000313" key="22">
    <source>
        <dbReference type="EMBL" id="PIT95701.1"/>
    </source>
</evidence>
<name>A0A2M6WSF4_9BACT</name>
<dbReference type="GO" id="GO:0032153">
    <property type="term" value="C:cell division site"/>
    <property type="evidence" value="ECO:0007669"/>
    <property type="project" value="TreeGrafter"/>
</dbReference>
<proteinExistence type="inferred from homology"/>
<dbReference type="EC" id="2.4.99.28" evidence="19"/>
<keyword evidence="8" id="KW-0133">Cell shape</keyword>
<dbReference type="Pfam" id="PF01098">
    <property type="entry name" value="FTSW_RODA_SPOVE"/>
    <property type="match status" value="1"/>
</dbReference>
<gene>
    <name evidence="22" type="primary">ftsW</name>
    <name evidence="22" type="ORF">COT94_03880</name>
</gene>
<dbReference type="InterPro" id="IPR001182">
    <property type="entry name" value="FtsW/RodA"/>
</dbReference>
<evidence type="ECO:0000256" key="7">
    <source>
        <dbReference type="ARBA" id="ARBA00022692"/>
    </source>
</evidence>
<keyword evidence="3" id="KW-1003">Cell membrane</keyword>
<evidence type="ECO:0000256" key="14">
    <source>
        <dbReference type="ARBA" id="ARBA00032370"/>
    </source>
</evidence>
<feature type="transmembrane region" description="Helical" evidence="21">
    <location>
        <begin position="60"/>
        <end position="80"/>
    </location>
</feature>
<accession>A0A2M6WSF4</accession>
<evidence type="ECO:0000256" key="2">
    <source>
        <dbReference type="ARBA" id="ARBA00004752"/>
    </source>
</evidence>
<feature type="transmembrane region" description="Helical" evidence="21">
    <location>
        <begin position="195"/>
        <end position="212"/>
    </location>
</feature>
<evidence type="ECO:0000256" key="3">
    <source>
        <dbReference type="ARBA" id="ARBA00022475"/>
    </source>
</evidence>